<gene>
    <name evidence="6" type="ORF">V6R90_04295</name>
</gene>
<dbReference type="InterPro" id="IPR043129">
    <property type="entry name" value="ATPase_NBD"/>
</dbReference>
<evidence type="ECO:0000313" key="7">
    <source>
        <dbReference type="Proteomes" id="UP001482520"/>
    </source>
</evidence>
<dbReference type="GO" id="GO:0016301">
    <property type="term" value="F:kinase activity"/>
    <property type="evidence" value="ECO:0007669"/>
    <property type="project" value="UniProtKB-KW"/>
</dbReference>
<organism evidence="6 7">
    <name type="scientific">Nocardioides kribbensis</name>
    <dbReference type="NCBI Taxonomy" id="305517"/>
    <lineage>
        <taxon>Bacteria</taxon>
        <taxon>Bacillati</taxon>
        <taxon>Actinomycetota</taxon>
        <taxon>Actinomycetes</taxon>
        <taxon>Propionibacteriales</taxon>
        <taxon>Nocardioidaceae</taxon>
        <taxon>Nocardioides</taxon>
    </lineage>
</organism>
<dbReference type="RefSeq" id="WP_349803889.1">
    <property type="nucleotide sequence ID" value="NZ_JBEGDP010000003.1"/>
</dbReference>
<keyword evidence="7" id="KW-1185">Reference proteome</keyword>
<dbReference type="PANTHER" id="PTHR10196:SF69">
    <property type="entry name" value="GLYCEROL KINASE"/>
    <property type="match status" value="1"/>
</dbReference>
<accession>A0ABV1NVF3</accession>
<evidence type="ECO:0000256" key="2">
    <source>
        <dbReference type="ARBA" id="ARBA00022679"/>
    </source>
</evidence>
<dbReference type="Gene3D" id="3.30.420.40">
    <property type="match status" value="1"/>
</dbReference>
<dbReference type="SUPFAM" id="SSF53067">
    <property type="entry name" value="Actin-like ATPase domain"/>
    <property type="match status" value="1"/>
</dbReference>
<evidence type="ECO:0000259" key="5">
    <source>
        <dbReference type="Pfam" id="PF00370"/>
    </source>
</evidence>
<evidence type="ECO:0000256" key="4">
    <source>
        <dbReference type="SAM" id="MobiDB-lite"/>
    </source>
</evidence>
<evidence type="ECO:0000256" key="3">
    <source>
        <dbReference type="ARBA" id="ARBA00022777"/>
    </source>
</evidence>
<feature type="region of interest" description="Disordered" evidence="4">
    <location>
        <begin position="224"/>
        <end position="243"/>
    </location>
</feature>
<dbReference type="EMBL" id="JBEGDP010000003">
    <property type="protein sequence ID" value="MEQ7846489.1"/>
    <property type="molecule type" value="Genomic_DNA"/>
</dbReference>
<protein>
    <submittedName>
        <fullName evidence="6">FGGY family carbohydrate kinase</fullName>
    </submittedName>
</protein>
<dbReference type="Pfam" id="PF00370">
    <property type="entry name" value="FGGY_N"/>
    <property type="match status" value="1"/>
</dbReference>
<dbReference type="InterPro" id="IPR018484">
    <property type="entry name" value="FGGY_N"/>
</dbReference>
<evidence type="ECO:0000256" key="1">
    <source>
        <dbReference type="ARBA" id="ARBA00009156"/>
    </source>
</evidence>
<keyword evidence="2" id="KW-0808">Transferase</keyword>
<name>A0ABV1NVF3_9ACTN</name>
<comment type="similarity">
    <text evidence="1">Belongs to the FGGY kinase family.</text>
</comment>
<proteinExistence type="inferred from homology"/>
<reference evidence="6 7" key="1">
    <citation type="submission" date="2024-02" db="EMBL/GenBank/DDBJ databases">
        <title>Full genome sequence of Nocardioides kribbensis.</title>
        <authorList>
            <person name="Poletto B.L."/>
            <person name="Silva G."/>
            <person name="Galante D."/>
            <person name="Campos K.R."/>
            <person name="Santos M.B.N."/>
            <person name="Sacchi C.T."/>
        </authorList>
    </citation>
    <scope>NUCLEOTIDE SEQUENCE [LARGE SCALE GENOMIC DNA]</scope>
    <source>
        <strain evidence="6 7">O4R</strain>
    </source>
</reference>
<dbReference type="PANTHER" id="PTHR10196">
    <property type="entry name" value="SUGAR KINASE"/>
    <property type="match status" value="1"/>
</dbReference>
<sequence>MSGPTSAEGAGVRLAVRVTSTAVHVAGLAPNGATIATSALTLRHHRPAPDQVETSPEEVWQGTLSAVAEVGAALPEGWAVVEVAVGGDPHTLLVWDRETLGAPRPAITAGDRRTTGLCEQLRAEGAAAHVELLADQPLDHRVAGPRLRWLAEHEPHTWALVEDGRYAVGGVESYLVARMTRGLEHVTDAAHARPTLLLGAEGWSEELCALFGVPLDALPELVEATSPAHAPTPRTDARPDLRPDLRVGAWGRTDPRTFAGLAVPVSALAPA</sequence>
<dbReference type="Proteomes" id="UP001482520">
    <property type="component" value="Unassembled WGS sequence"/>
</dbReference>
<feature type="domain" description="Carbohydrate kinase FGGY N-terminal" evidence="5">
    <location>
        <begin position="27"/>
        <end position="235"/>
    </location>
</feature>
<keyword evidence="3 6" id="KW-0418">Kinase</keyword>
<evidence type="ECO:0000313" key="6">
    <source>
        <dbReference type="EMBL" id="MEQ7846489.1"/>
    </source>
</evidence>
<comment type="caution">
    <text evidence="6">The sequence shown here is derived from an EMBL/GenBank/DDBJ whole genome shotgun (WGS) entry which is preliminary data.</text>
</comment>